<feature type="transmembrane region" description="Helical" evidence="1">
    <location>
        <begin position="238"/>
        <end position="256"/>
    </location>
</feature>
<dbReference type="HOGENOM" id="CLU_061142_0_0_9"/>
<dbReference type="AlphaFoldDB" id="A0A0E3M5Q7"/>
<feature type="transmembrane region" description="Helical" evidence="1">
    <location>
        <begin position="106"/>
        <end position="131"/>
    </location>
</feature>
<accession>A0A0E3M5Q7</accession>
<sequence>MQINEIIIYIMVAFMAISAIDKCIGNKFGLGEKFEEGFMAMGSLTVAMVGVICLAPVLANVLKPVVVPLYKALGADPSMFATTLLACDMGGFPLAIQLAETKAAGLFAGAILGSMMGPTIVFTIPVALGIIEKKDHKFLATGVLAGIITIPIGCLIGGLVAGLEIGMILRNLVPIVIFAALIAIGLWKIPEKMINGFNLFGKFVVILITIGLACGIIEKLTGLVIIPGMTPLDDGIKVVGDIAVVLAGAFPMVYVITKVFKKPLMKLGSLLGMNDVAAAGMVATLANNIPMFGMLKDMDDRGKLINVAFAVSAAFVFGDHLGFVAGVAKQMIFPMIVGKLVGGVTAVMLACVIASKSNIVSKNNEDKAASSEAINS</sequence>
<keyword evidence="1" id="KW-0812">Transmembrane</keyword>
<dbReference type="Proteomes" id="UP000033115">
    <property type="component" value="Chromosome"/>
</dbReference>
<dbReference type="RefSeq" id="WP_029159306.1">
    <property type="nucleotide sequence ID" value="NZ_CP009933.1"/>
</dbReference>
<dbReference type="NCBIfam" id="NF011666">
    <property type="entry name" value="PRK15086.1-2"/>
    <property type="match status" value="1"/>
</dbReference>
<dbReference type="GO" id="GO:0005886">
    <property type="term" value="C:plasma membrane"/>
    <property type="evidence" value="ECO:0007669"/>
    <property type="project" value="TreeGrafter"/>
</dbReference>
<keyword evidence="3" id="KW-1185">Reference proteome</keyword>
<dbReference type="NCBIfam" id="NF011667">
    <property type="entry name" value="PRK15086.1-3"/>
    <property type="match status" value="1"/>
</dbReference>
<feature type="transmembrane region" description="Helical" evidence="1">
    <location>
        <begin position="331"/>
        <end position="354"/>
    </location>
</feature>
<organism evidence="2 3">
    <name type="scientific">Clostridium scatologenes</name>
    <dbReference type="NCBI Taxonomy" id="1548"/>
    <lineage>
        <taxon>Bacteria</taxon>
        <taxon>Bacillati</taxon>
        <taxon>Bacillota</taxon>
        <taxon>Clostridia</taxon>
        <taxon>Eubacteriales</taxon>
        <taxon>Clostridiaceae</taxon>
        <taxon>Clostridium</taxon>
    </lineage>
</organism>
<dbReference type="Pfam" id="PF04346">
    <property type="entry name" value="EutH"/>
    <property type="match status" value="1"/>
</dbReference>
<keyword evidence="1" id="KW-0472">Membrane</keyword>
<feature type="transmembrane region" description="Helical" evidence="1">
    <location>
        <begin position="307"/>
        <end position="325"/>
    </location>
</feature>
<name>A0A0E3M5Q7_CLOSL</name>
<dbReference type="PANTHER" id="PTHR40089:SF1">
    <property type="entry name" value="ETHANOLAMINE PERMEASE EUTH-RELATED"/>
    <property type="match status" value="1"/>
</dbReference>
<protein>
    <submittedName>
        <fullName evidence="2">Ethanolamine utilization protein</fullName>
    </submittedName>
</protein>
<dbReference type="KEGG" id="csq:CSCA_1613"/>
<evidence type="ECO:0000256" key="1">
    <source>
        <dbReference type="SAM" id="Phobius"/>
    </source>
</evidence>
<proteinExistence type="predicted"/>
<gene>
    <name evidence="2" type="ORF">CSCA_1613</name>
</gene>
<dbReference type="STRING" id="1548.CSCA_1613"/>
<evidence type="ECO:0000313" key="2">
    <source>
        <dbReference type="EMBL" id="AKA68738.1"/>
    </source>
</evidence>
<keyword evidence="1" id="KW-1133">Transmembrane helix</keyword>
<feature type="transmembrane region" description="Helical" evidence="1">
    <location>
        <begin position="199"/>
        <end position="217"/>
    </location>
</feature>
<evidence type="ECO:0000313" key="3">
    <source>
        <dbReference type="Proteomes" id="UP000033115"/>
    </source>
</evidence>
<reference evidence="2 3" key="1">
    <citation type="journal article" date="2015" name="J. Biotechnol.">
        <title>Complete genome sequence of a malodorant-producing acetogen, Clostridium scatologenes ATCC 25775(T).</title>
        <authorList>
            <person name="Zhu Z."/>
            <person name="Guo T."/>
            <person name="Zheng H."/>
            <person name="Song T."/>
            <person name="Ouyang P."/>
            <person name="Xie J."/>
        </authorList>
    </citation>
    <scope>NUCLEOTIDE SEQUENCE [LARGE SCALE GENOMIC DNA]</scope>
    <source>
        <strain evidence="2 3">ATCC 25775</strain>
    </source>
</reference>
<feature type="transmembrane region" description="Helical" evidence="1">
    <location>
        <begin position="276"/>
        <end position="295"/>
    </location>
</feature>
<feature type="transmembrane region" description="Helical" evidence="1">
    <location>
        <begin position="168"/>
        <end position="187"/>
    </location>
</feature>
<feature type="transmembrane region" description="Helical" evidence="1">
    <location>
        <begin position="37"/>
        <end position="59"/>
    </location>
</feature>
<dbReference type="EMBL" id="CP009933">
    <property type="protein sequence ID" value="AKA68738.1"/>
    <property type="molecule type" value="Genomic_DNA"/>
</dbReference>
<dbReference type="InterPro" id="IPR007441">
    <property type="entry name" value="EutH"/>
</dbReference>
<dbReference type="PIRSF" id="PIRSF019466">
    <property type="entry name" value="EutH"/>
    <property type="match status" value="1"/>
</dbReference>
<feature type="transmembrane region" description="Helical" evidence="1">
    <location>
        <begin position="137"/>
        <end position="161"/>
    </location>
</feature>
<feature type="transmembrane region" description="Helical" evidence="1">
    <location>
        <begin position="6"/>
        <end position="25"/>
    </location>
</feature>
<dbReference type="GO" id="GO:0034228">
    <property type="term" value="F:ethanolamine transmembrane transporter activity"/>
    <property type="evidence" value="ECO:0007669"/>
    <property type="project" value="InterPro"/>
</dbReference>
<dbReference type="PANTHER" id="PTHR40089">
    <property type="entry name" value="ETHANOLAMINE UTILIZATION PROTEIN EUTH"/>
    <property type="match status" value="1"/>
</dbReference>